<dbReference type="SUPFAM" id="SSF46955">
    <property type="entry name" value="Putative DNA-binding domain"/>
    <property type="match status" value="1"/>
</dbReference>
<dbReference type="RefSeq" id="WP_034227319.1">
    <property type="nucleotide sequence ID" value="NZ_AXCW01000180.1"/>
</dbReference>
<dbReference type="AlphaFoldDB" id="A0A021VNG8"/>
<organism evidence="2 3">
    <name type="scientific">Actinotalea ferrariae CF5-4</name>
    <dbReference type="NCBI Taxonomy" id="948458"/>
    <lineage>
        <taxon>Bacteria</taxon>
        <taxon>Bacillati</taxon>
        <taxon>Actinomycetota</taxon>
        <taxon>Actinomycetes</taxon>
        <taxon>Micrococcales</taxon>
        <taxon>Cellulomonadaceae</taxon>
        <taxon>Actinotalea</taxon>
    </lineage>
</organism>
<dbReference type="Pfam" id="PF12728">
    <property type="entry name" value="HTH_17"/>
    <property type="match status" value="1"/>
</dbReference>
<feature type="domain" description="Helix-turn-helix" evidence="1">
    <location>
        <begin position="13"/>
        <end position="61"/>
    </location>
</feature>
<dbReference type="NCBIfam" id="TIGR01764">
    <property type="entry name" value="excise"/>
    <property type="match status" value="1"/>
</dbReference>
<dbReference type="GO" id="GO:0003677">
    <property type="term" value="F:DNA binding"/>
    <property type="evidence" value="ECO:0007669"/>
    <property type="project" value="InterPro"/>
</dbReference>
<dbReference type="InterPro" id="IPR041657">
    <property type="entry name" value="HTH_17"/>
</dbReference>
<evidence type="ECO:0000313" key="3">
    <source>
        <dbReference type="Proteomes" id="UP000019753"/>
    </source>
</evidence>
<dbReference type="InterPro" id="IPR009061">
    <property type="entry name" value="DNA-bd_dom_put_sf"/>
</dbReference>
<dbReference type="InterPro" id="IPR010093">
    <property type="entry name" value="SinI_DNA-bd"/>
</dbReference>
<gene>
    <name evidence="2" type="ORF">N866_05660</name>
</gene>
<dbReference type="OrthoDB" id="3789406at2"/>
<dbReference type="Proteomes" id="UP000019753">
    <property type="component" value="Unassembled WGS sequence"/>
</dbReference>
<dbReference type="EMBL" id="AXCW01000180">
    <property type="protein sequence ID" value="EYR62729.1"/>
    <property type="molecule type" value="Genomic_DNA"/>
</dbReference>
<evidence type="ECO:0000259" key="1">
    <source>
        <dbReference type="Pfam" id="PF12728"/>
    </source>
</evidence>
<proteinExistence type="predicted"/>
<reference evidence="2 3" key="1">
    <citation type="submission" date="2014-01" db="EMBL/GenBank/DDBJ databases">
        <title>Actinotalea ferrariae CF5-4.</title>
        <authorList>
            <person name="Chen F."/>
            <person name="Li Y."/>
            <person name="Wang G."/>
        </authorList>
    </citation>
    <scope>NUCLEOTIDE SEQUENCE [LARGE SCALE GENOMIC DNA]</scope>
    <source>
        <strain evidence="2 3">CF5-4</strain>
    </source>
</reference>
<accession>A0A021VNG8</accession>
<evidence type="ECO:0000313" key="2">
    <source>
        <dbReference type="EMBL" id="EYR62729.1"/>
    </source>
</evidence>
<protein>
    <recommendedName>
        <fullName evidence="1">Helix-turn-helix domain-containing protein</fullName>
    </recommendedName>
</protein>
<keyword evidence="3" id="KW-1185">Reference proteome</keyword>
<comment type="caution">
    <text evidence="2">The sequence shown here is derived from an EMBL/GenBank/DDBJ whole genome shotgun (WGS) entry which is preliminary data.</text>
</comment>
<name>A0A021VNG8_9CELL</name>
<sequence length="80" mass="8787">MSSIATGSTGRPFLTVAEAADELAVTERFIRKLIADGDLRAVKVGARVVRIRRTDLEDLLRPARVVPRLGSRRDATGWRG</sequence>